<evidence type="ECO:0000313" key="2">
    <source>
        <dbReference type="Proteomes" id="UP000693946"/>
    </source>
</evidence>
<organism evidence="1 2">
    <name type="scientific">Solea senegalensis</name>
    <name type="common">Senegalese sole</name>
    <dbReference type="NCBI Taxonomy" id="28829"/>
    <lineage>
        <taxon>Eukaryota</taxon>
        <taxon>Metazoa</taxon>
        <taxon>Chordata</taxon>
        <taxon>Craniata</taxon>
        <taxon>Vertebrata</taxon>
        <taxon>Euteleostomi</taxon>
        <taxon>Actinopterygii</taxon>
        <taxon>Neopterygii</taxon>
        <taxon>Teleostei</taxon>
        <taxon>Neoteleostei</taxon>
        <taxon>Acanthomorphata</taxon>
        <taxon>Carangaria</taxon>
        <taxon>Pleuronectiformes</taxon>
        <taxon>Pleuronectoidei</taxon>
        <taxon>Soleidae</taxon>
        <taxon>Solea</taxon>
    </lineage>
</organism>
<comment type="caution">
    <text evidence="1">The sequence shown here is derived from an EMBL/GenBank/DDBJ whole genome shotgun (WGS) entry which is preliminary data.</text>
</comment>
<sequence length="77" mass="9050">MSFFFYRVIRNFKMSLISLEHHISDYECPADTQLRPDWSAGLSIISLYTSNVARWNFPGHFRNSLAIKDKRPLRAES</sequence>
<dbReference type="Proteomes" id="UP000693946">
    <property type="component" value="Linkage Group LG12"/>
</dbReference>
<reference evidence="1 2" key="1">
    <citation type="journal article" date="2021" name="Sci. Rep.">
        <title>Chromosome anchoring in Senegalese sole (Solea senegalensis) reveals sex-associated markers and genome rearrangements in flatfish.</title>
        <authorList>
            <person name="Guerrero-Cozar I."/>
            <person name="Gomez-Garrido J."/>
            <person name="Berbel C."/>
            <person name="Martinez-Blanch J.F."/>
            <person name="Alioto T."/>
            <person name="Claros M.G."/>
            <person name="Gagnaire P.A."/>
            <person name="Manchado M."/>
        </authorList>
    </citation>
    <scope>NUCLEOTIDE SEQUENCE [LARGE SCALE GENOMIC DNA]</scope>
    <source>
        <strain evidence="1">Sse05_10M</strain>
    </source>
</reference>
<protein>
    <submittedName>
        <fullName evidence="1">Uncharacterized protein</fullName>
    </submittedName>
</protein>
<accession>A0AAV6SKY2</accession>
<name>A0AAV6SKY2_SOLSE</name>
<gene>
    <name evidence="1" type="ORF">JOB18_024887</name>
</gene>
<evidence type="ECO:0000313" key="1">
    <source>
        <dbReference type="EMBL" id="KAG7518106.1"/>
    </source>
</evidence>
<dbReference type="AlphaFoldDB" id="A0AAV6SKY2"/>
<keyword evidence="2" id="KW-1185">Reference proteome</keyword>
<proteinExistence type="predicted"/>
<dbReference type="EMBL" id="JAGKHQ010000004">
    <property type="protein sequence ID" value="KAG7518106.1"/>
    <property type="molecule type" value="Genomic_DNA"/>
</dbReference>